<feature type="domain" description="Ferritin-like diiron" evidence="7">
    <location>
        <begin position="9"/>
        <end position="154"/>
    </location>
</feature>
<dbReference type="RefSeq" id="WP_029535062.1">
    <property type="nucleotide sequence ID" value="NZ_CP061007.1"/>
</dbReference>
<protein>
    <recommendedName>
        <fullName evidence="6">Ferritin</fullName>
    </recommendedName>
</protein>
<dbReference type="Pfam" id="PF00210">
    <property type="entry name" value="Ferritin"/>
    <property type="match status" value="1"/>
</dbReference>
<dbReference type="InterPro" id="IPR012347">
    <property type="entry name" value="Ferritin-like"/>
</dbReference>
<feature type="binding site" evidence="5">
    <location>
        <position position="26"/>
    </location>
    <ligand>
        <name>Fe cation</name>
        <dbReference type="ChEBI" id="CHEBI:24875"/>
        <label>1</label>
    </ligand>
</feature>
<comment type="caution">
    <text evidence="8">The sequence shown here is derived from an EMBL/GenBank/DDBJ whole genome shotgun (WGS) entry which is preliminary data.</text>
</comment>
<dbReference type="PANTHER" id="PTHR11431:SF127">
    <property type="entry name" value="BACTERIAL NON-HEME FERRITIN"/>
    <property type="match status" value="1"/>
</dbReference>
<evidence type="ECO:0000256" key="5">
    <source>
        <dbReference type="PIRSR" id="PIRSR601519-1"/>
    </source>
</evidence>
<dbReference type="SUPFAM" id="SSF47240">
    <property type="entry name" value="Ferritin-like"/>
    <property type="match status" value="1"/>
</dbReference>
<keyword evidence="1 6" id="KW-0409">Iron storage</keyword>
<evidence type="ECO:0000313" key="8">
    <source>
        <dbReference type="EMBL" id="PKW17041.1"/>
    </source>
</evidence>
<name>A0A2N3Y2G8_SACSN</name>
<feature type="binding site" evidence="5">
    <location>
        <position position="103"/>
    </location>
    <ligand>
        <name>Fe cation</name>
        <dbReference type="ChEBI" id="CHEBI:24875"/>
        <label>1</label>
    </ligand>
</feature>
<dbReference type="Gene3D" id="1.20.1260.10">
    <property type="match status" value="1"/>
</dbReference>
<dbReference type="Proteomes" id="UP000233786">
    <property type="component" value="Unassembled WGS sequence"/>
</dbReference>
<dbReference type="PROSITE" id="PS50905">
    <property type="entry name" value="FERRITIN_LIKE"/>
    <property type="match status" value="1"/>
</dbReference>
<proteinExistence type="predicted"/>
<dbReference type="InterPro" id="IPR008331">
    <property type="entry name" value="Ferritin_DPS_dom"/>
</dbReference>
<dbReference type="GO" id="GO:0008199">
    <property type="term" value="F:ferric iron binding"/>
    <property type="evidence" value="ECO:0007669"/>
    <property type="project" value="InterPro"/>
</dbReference>
<dbReference type="EMBL" id="PJNB01000001">
    <property type="protein sequence ID" value="PKW17041.1"/>
    <property type="molecule type" value="Genomic_DNA"/>
</dbReference>
<dbReference type="InterPro" id="IPR009040">
    <property type="entry name" value="Ferritin-like_diiron"/>
</dbReference>
<dbReference type="AlphaFoldDB" id="A0A2N3Y2G8"/>
<dbReference type="InterPro" id="IPR041719">
    <property type="entry name" value="Ferritin_prok"/>
</dbReference>
<evidence type="ECO:0000256" key="2">
    <source>
        <dbReference type="ARBA" id="ARBA00022723"/>
    </source>
</evidence>
<dbReference type="GO" id="GO:0006826">
    <property type="term" value="P:iron ion transport"/>
    <property type="evidence" value="ECO:0007669"/>
    <property type="project" value="InterPro"/>
</dbReference>
<keyword evidence="9" id="KW-1185">Reference proteome</keyword>
<dbReference type="InterPro" id="IPR001519">
    <property type="entry name" value="Ferritin"/>
</dbReference>
<dbReference type="InterPro" id="IPR009078">
    <property type="entry name" value="Ferritin-like_SF"/>
</dbReference>
<keyword evidence="2 5" id="KW-0479">Metal-binding</keyword>
<evidence type="ECO:0000259" key="7">
    <source>
        <dbReference type="PROSITE" id="PS50905"/>
    </source>
</evidence>
<accession>A0A2N3Y2G8</accession>
<dbReference type="GO" id="GO:0008198">
    <property type="term" value="F:ferrous iron binding"/>
    <property type="evidence" value="ECO:0007669"/>
    <property type="project" value="TreeGrafter"/>
</dbReference>
<evidence type="ECO:0000256" key="4">
    <source>
        <dbReference type="ARBA" id="ARBA00023004"/>
    </source>
</evidence>
<dbReference type="PANTHER" id="PTHR11431">
    <property type="entry name" value="FERRITIN"/>
    <property type="match status" value="1"/>
</dbReference>
<dbReference type="GO" id="GO:0006879">
    <property type="term" value="P:intracellular iron ion homeostasis"/>
    <property type="evidence" value="ECO:0007669"/>
    <property type="project" value="UniProtKB-KW"/>
</dbReference>
<dbReference type="GO" id="GO:0004322">
    <property type="term" value="F:ferroxidase activity"/>
    <property type="evidence" value="ECO:0007669"/>
    <property type="project" value="TreeGrafter"/>
</dbReference>
<feature type="binding site" evidence="5">
    <location>
        <position position="136"/>
    </location>
    <ligand>
        <name>Fe cation</name>
        <dbReference type="ChEBI" id="CHEBI:24875"/>
        <label>1</label>
    </ligand>
</feature>
<dbReference type="CDD" id="cd01055">
    <property type="entry name" value="Nonheme_Ferritin"/>
    <property type="match status" value="1"/>
</dbReference>
<keyword evidence="3" id="KW-0560">Oxidoreductase</keyword>
<gene>
    <name evidence="8" type="ORF">A8926_4963</name>
</gene>
<dbReference type="STRING" id="994479.GCA_000194155_01464"/>
<keyword evidence="4 5" id="KW-0408">Iron</keyword>
<dbReference type="OrthoDB" id="9801481at2"/>
<evidence type="ECO:0000313" key="9">
    <source>
        <dbReference type="Proteomes" id="UP000233786"/>
    </source>
</evidence>
<reference evidence="8" key="1">
    <citation type="submission" date="2017-12" db="EMBL/GenBank/DDBJ databases">
        <title>Sequencing the genomes of 1000 Actinobacteria strains.</title>
        <authorList>
            <person name="Klenk H.-P."/>
        </authorList>
    </citation>
    <scope>NUCLEOTIDE SEQUENCE [LARGE SCALE GENOMIC DNA]</scope>
    <source>
        <strain evidence="8">DSM 44228</strain>
    </source>
</reference>
<sequence length="186" mass="20970">MTSSVKKIDPRTSRSQHLLEEQVANEFGTAQQYLAIAVWFDQRDLPRLATHFYRRSSKKRDDALRIVQYMMDSSTEVEIPAIRAVRNDFTEPRELVALAVAQERSVTAEVAALTQTVREDGDYLGEQFMRWFLAEQVDAVSRLSTLLDVLDRADGNLFDVEDFLKREDIGSSANDALAPRVAGGSS</sequence>
<evidence type="ECO:0000256" key="3">
    <source>
        <dbReference type="ARBA" id="ARBA00023002"/>
    </source>
</evidence>
<evidence type="ECO:0000256" key="1">
    <source>
        <dbReference type="ARBA" id="ARBA00022434"/>
    </source>
</evidence>
<evidence type="ECO:0000256" key="6">
    <source>
        <dbReference type="RuleBase" id="RU361145"/>
    </source>
</evidence>
<dbReference type="GO" id="GO:0005829">
    <property type="term" value="C:cytosol"/>
    <property type="evidence" value="ECO:0007669"/>
    <property type="project" value="TreeGrafter"/>
</dbReference>
<organism evidence="8 9">
    <name type="scientific">Saccharopolyspora spinosa</name>
    <dbReference type="NCBI Taxonomy" id="60894"/>
    <lineage>
        <taxon>Bacteria</taxon>
        <taxon>Bacillati</taxon>
        <taxon>Actinomycetota</taxon>
        <taxon>Actinomycetes</taxon>
        <taxon>Pseudonocardiales</taxon>
        <taxon>Pseudonocardiaceae</taxon>
        <taxon>Saccharopolyspora</taxon>
    </lineage>
</organism>